<gene>
    <name evidence="2" type="ORF">PVW1_140083600</name>
</gene>
<accession>A0A8S4H960</accession>
<reference evidence="2" key="1">
    <citation type="submission" date="2021-09" db="EMBL/GenBank/DDBJ databases">
        <authorList>
            <consortium name="Pathogen Informatics"/>
        </authorList>
    </citation>
    <scope>NUCLEOTIDE SEQUENCE</scope>
    <source>
        <strain evidence="2">PvW1</strain>
    </source>
</reference>
<name>A0A8S4H960_PLAVI</name>
<dbReference type="Pfam" id="PF05795">
    <property type="entry name" value="Plasmodium_Vir"/>
    <property type="match status" value="1"/>
</dbReference>
<dbReference type="AlphaFoldDB" id="A0A8S4H960"/>
<keyword evidence="1" id="KW-0812">Transmembrane</keyword>
<dbReference type="Proteomes" id="UP000779233">
    <property type="component" value="Unassembled WGS sequence"/>
</dbReference>
<evidence type="ECO:0000313" key="2">
    <source>
        <dbReference type="EMBL" id="CAG9472720.1"/>
    </source>
</evidence>
<organism evidence="2 3">
    <name type="scientific">Plasmodium vivax</name>
    <name type="common">malaria parasite P. vivax</name>
    <dbReference type="NCBI Taxonomy" id="5855"/>
    <lineage>
        <taxon>Eukaryota</taxon>
        <taxon>Sar</taxon>
        <taxon>Alveolata</taxon>
        <taxon>Apicomplexa</taxon>
        <taxon>Aconoidasida</taxon>
        <taxon>Haemosporida</taxon>
        <taxon>Plasmodiidae</taxon>
        <taxon>Plasmodium</taxon>
        <taxon>Plasmodium (Plasmodium)</taxon>
    </lineage>
</organism>
<dbReference type="InterPro" id="IPR008780">
    <property type="entry name" value="Plasmodium_Vir"/>
</dbReference>
<feature type="transmembrane region" description="Helical" evidence="1">
    <location>
        <begin position="318"/>
        <end position="340"/>
    </location>
</feature>
<comment type="caution">
    <text evidence="2">The sequence shown here is derived from an EMBL/GenBank/DDBJ whole genome shotgun (WGS) entry which is preliminary data.</text>
</comment>
<keyword evidence="1" id="KW-1133">Transmembrane helix</keyword>
<keyword evidence="1" id="KW-0472">Membrane</keyword>
<protein>
    <submittedName>
        <fullName evidence="2">(malaria parasite P. vivax) hypothetical protein</fullName>
    </submittedName>
</protein>
<dbReference type="EMBL" id="CAJZCX010000003">
    <property type="protein sequence ID" value="CAG9472720.1"/>
    <property type="molecule type" value="Genomic_DNA"/>
</dbReference>
<sequence>MSGVTKGDFLKLANKSEAEEGFSAAKICKTTENDVNPPKDIKSGEEENWKLRQLDNKKILNYYCKPCERFEKICKVEAHNICKKIRKNLKDIYSIVSEEERKKYCLYYKNWFYEKLMNMFNSNSDSKCFNEVLTEFEHFKVYAYYGYIDYSCQYDLYEIKLDNLKIHVEKKYLHDYFNNYDMIESAIRSCKKSYNDIYKEYLNSILVLYDKYKSDECSFEDHNYMLNNCENYFYPQEYYNPQNLLSILDRCNLGQEIPKNIIKEKNFERENSSPKIKLKCSEGTYWNKDKFILSMICTDKQKGDIENVVMKASPSFSYYQIIFNGIFTLIGVFFLFFLFYKFTPCRNMLQKSSKKKHMIDYNINMDSSAGSQAYKSESSEMNQRNKRIHIAYQTK</sequence>
<evidence type="ECO:0000256" key="1">
    <source>
        <dbReference type="SAM" id="Phobius"/>
    </source>
</evidence>
<evidence type="ECO:0000313" key="3">
    <source>
        <dbReference type="Proteomes" id="UP000779233"/>
    </source>
</evidence>
<proteinExistence type="predicted"/>